<reference evidence="1 2" key="1">
    <citation type="submission" date="2019-08" db="EMBL/GenBank/DDBJ databases">
        <title>In-depth cultivation of the pig gut microbiome towards novel bacterial diversity and tailored functional studies.</title>
        <authorList>
            <person name="Wylensek D."/>
            <person name="Hitch T.C.A."/>
            <person name="Clavel T."/>
        </authorList>
    </citation>
    <scope>NUCLEOTIDE SEQUENCE [LARGE SCALE GENOMIC DNA]</scope>
    <source>
        <strain evidence="1 2">WCA-389-WT-23B</strain>
    </source>
</reference>
<dbReference type="Proteomes" id="UP000436047">
    <property type="component" value="Unassembled WGS sequence"/>
</dbReference>
<comment type="caution">
    <text evidence="1">The sequence shown here is derived from an EMBL/GenBank/DDBJ whole genome shotgun (WGS) entry which is preliminary data.</text>
</comment>
<dbReference type="RefSeq" id="WP_154463874.1">
    <property type="nucleotide sequence ID" value="NZ_JAXDZL010000023.1"/>
</dbReference>
<keyword evidence="2" id="KW-1185">Reference proteome</keyword>
<evidence type="ECO:0000313" key="1">
    <source>
        <dbReference type="EMBL" id="MSS87881.1"/>
    </source>
</evidence>
<evidence type="ECO:0000313" key="2">
    <source>
        <dbReference type="Proteomes" id="UP000436047"/>
    </source>
</evidence>
<protein>
    <submittedName>
        <fullName evidence="1">Uncharacterized protein</fullName>
    </submittedName>
</protein>
<dbReference type="GeneID" id="86052614"/>
<gene>
    <name evidence="1" type="ORF">FYJ45_05940</name>
</gene>
<dbReference type="EMBL" id="VUMI01000007">
    <property type="protein sequence ID" value="MSS87881.1"/>
    <property type="molecule type" value="Genomic_DNA"/>
</dbReference>
<organism evidence="1 2">
    <name type="scientific">Eisenbergiella porci</name>
    <dbReference type="NCBI Taxonomy" id="2652274"/>
    <lineage>
        <taxon>Bacteria</taxon>
        <taxon>Bacillati</taxon>
        <taxon>Bacillota</taxon>
        <taxon>Clostridia</taxon>
        <taxon>Lachnospirales</taxon>
        <taxon>Lachnospiraceae</taxon>
        <taxon>Eisenbergiella</taxon>
    </lineage>
</organism>
<dbReference type="AlphaFoldDB" id="A0A6N7VXX6"/>
<accession>A0A6N7VXX6</accession>
<sequence length="87" mass="10037">MKMFYSMDPSRAIGHWYGDVIEPGNQHGLASYRFAVEAVPGERESISHETWWEARTEVIPYEETADKSLYSMENRYNGVDYDPNSIG</sequence>
<proteinExistence type="predicted"/>
<name>A0A6N7VXX6_9FIRM</name>